<keyword evidence="4 6" id="KW-1133">Transmembrane helix</keyword>
<evidence type="ECO:0000256" key="6">
    <source>
        <dbReference type="SAM" id="Phobius"/>
    </source>
</evidence>
<evidence type="ECO:0000256" key="5">
    <source>
        <dbReference type="ARBA" id="ARBA00023136"/>
    </source>
</evidence>
<feature type="transmembrane region" description="Helical" evidence="6">
    <location>
        <begin position="375"/>
        <end position="394"/>
    </location>
</feature>
<dbReference type="EMBL" id="FOHK01000001">
    <property type="protein sequence ID" value="SES62873.1"/>
    <property type="molecule type" value="Genomic_DNA"/>
</dbReference>
<keyword evidence="5 6" id="KW-0472">Membrane</keyword>
<feature type="transmembrane region" description="Helical" evidence="6">
    <location>
        <begin position="106"/>
        <end position="129"/>
    </location>
</feature>
<evidence type="ECO:0000256" key="4">
    <source>
        <dbReference type="ARBA" id="ARBA00022989"/>
    </source>
</evidence>
<keyword evidence="3 6" id="KW-0812">Transmembrane</keyword>
<dbReference type="RefSeq" id="WP_093326658.1">
    <property type="nucleotide sequence ID" value="NZ_AP027363.1"/>
</dbReference>
<evidence type="ECO:0000256" key="3">
    <source>
        <dbReference type="ARBA" id="ARBA00022692"/>
    </source>
</evidence>
<comment type="subcellular location">
    <subcellularLocation>
        <location evidence="1">Cell membrane</location>
        <topology evidence="1">Multi-pass membrane protein</topology>
    </subcellularLocation>
</comment>
<reference evidence="7 8" key="1">
    <citation type="submission" date="2016-10" db="EMBL/GenBank/DDBJ databases">
        <authorList>
            <person name="de Groot N.N."/>
        </authorList>
    </citation>
    <scope>NUCLEOTIDE SEQUENCE [LARGE SCALE GENOMIC DNA]</scope>
    <source>
        <strain evidence="7 8">DSM 19706</strain>
    </source>
</reference>
<gene>
    <name evidence="7" type="ORF">SAMN05660429_00036</name>
</gene>
<dbReference type="InterPro" id="IPR050833">
    <property type="entry name" value="Poly_Biosynth_Transport"/>
</dbReference>
<dbReference type="OrthoDB" id="3831435at2"/>
<feature type="transmembrane region" description="Helical" evidence="6">
    <location>
        <begin position="204"/>
        <end position="229"/>
    </location>
</feature>
<protein>
    <submittedName>
        <fullName evidence="7">Membrane protein involved in the export of O-antigen and teichoic acid</fullName>
    </submittedName>
</protein>
<keyword evidence="8" id="KW-1185">Reference proteome</keyword>
<evidence type="ECO:0000313" key="7">
    <source>
        <dbReference type="EMBL" id="SES62873.1"/>
    </source>
</evidence>
<organism evidence="7 8">
    <name type="scientific">Thalassotalea agarivorans</name>
    <name type="common">Thalassomonas agarivorans</name>
    <dbReference type="NCBI Taxonomy" id="349064"/>
    <lineage>
        <taxon>Bacteria</taxon>
        <taxon>Pseudomonadati</taxon>
        <taxon>Pseudomonadota</taxon>
        <taxon>Gammaproteobacteria</taxon>
        <taxon>Alteromonadales</taxon>
        <taxon>Colwelliaceae</taxon>
        <taxon>Thalassotalea</taxon>
    </lineage>
</organism>
<dbReference type="PANTHER" id="PTHR30250">
    <property type="entry name" value="PST FAMILY PREDICTED COLANIC ACID TRANSPORTER"/>
    <property type="match status" value="1"/>
</dbReference>
<proteinExistence type="predicted"/>
<feature type="transmembrane region" description="Helical" evidence="6">
    <location>
        <begin position="78"/>
        <end position="100"/>
    </location>
</feature>
<feature type="transmembrane region" description="Helical" evidence="6">
    <location>
        <begin position="319"/>
        <end position="341"/>
    </location>
</feature>
<evidence type="ECO:0000256" key="2">
    <source>
        <dbReference type="ARBA" id="ARBA00022475"/>
    </source>
</evidence>
<feature type="transmembrane region" description="Helical" evidence="6">
    <location>
        <begin position="44"/>
        <end position="66"/>
    </location>
</feature>
<sequence>MKQFNKQFLTLFSGVGFAQAIPVLISPILTRIYLDVELGELGRYLAIVGILSIALNFKFDAAIVLSKSKTIAKIGLQFNLLLIIINSSIATLLGGVLIFFNVIDVLVYDLLLVIISSLLLSLFNSYLFFNNFTEEYIKSSIFKVSQNAAIAILQVGLSTTGKGLLLGDSLGRLVNTSAALSRCIFPIKLTPKRIGYFFKKNIRFLYFSFPHALLGSISSNFLTILLFYYSPKAAGLFFLANKLVMLPSTLVSKTIAQLYYKQVSTHKFARTRNVNLIRNTSYKMLFLWGGFILFVVLLGKETFELIFGLGWGKAAETCLLIAPMAFATFFSGTLGFIPNVYDAQKQSFVLEIISTLFRYSIFLVLVNVHDIDSAILGYSIAVSIFAVIKFFWCLKLLK</sequence>
<evidence type="ECO:0000256" key="1">
    <source>
        <dbReference type="ARBA" id="ARBA00004651"/>
    </source>
</evidence>
<dbReference type="Proteomes" id="UP000199308">
    <property type="component" value="Unassembled WGS sequence"/>
</dbReference>
<feature type="transmembrane region" description="Helical" evidence="6">
    <location>
        <begin position="348"/>
        <end position="369"/>
    </location>
</feature>
<evidence type="ECO:0000313" key="8">
    <source>
        <dbReference type="Proteomes" id="UP000199308"/>
    </source>
</evidence>
<keyword evidence="2" id="KW-1003">Cell membrane</keyword>
<name>A0A1H9Y2D9_THASX</name>
<dbReference type="AlphaFoldDB" id="A0A1H9Y2D9"/>
<accession>A0A1H9Y2D9</accession>
<dbReference type="GO" id="GO:0005886">
    <property type="term" value="C:plasma membrane"/>
    <property type="evidence" value="ECO:0007669"/>
    <property type="project" value="UniProtKB-SubCell"/>
</dbReference>
<feature type="transmembrane region" description="Helical" evidence="6">
    <location>
        <begin position="281"/>
        <end position="299"/>
    </location>
</feature>
<feature type="transmembrane region" description="Helical" evidence="6">
    <location>
        <begin position="235"/>
        <end position="260"/>
    </location>
</feature>
<dbReference type="STRING" id="349064.SAMN05660429_00036"/>
<dbReference type="PANTHER" id="PTHR30250:SF28">
    <property type="entry name" value="POLYSACCHARIDE BIOSYNTHESIS PROTEIN"/>
    <property type="match status" value="1"/>
</dbReference>